<comment type="caution">
    <text evidence="2">The sequence shown here is derived from an EMBL/GenBank/DDBJ whole genome shotgun (WGS) entry which is preliminary data.</text>
</comment>
<keyword evidence="3" id="KW-1185">Reference proteome</keyword>
<protein>
    <recommendedName>
        <fullName evidence="1">DOT1 domain-containing protein</fullName>
    </recommendedName>
</protein>
<gene>
    <name evidence="2" type="ORF">GBK04_20445</name>
</gene>
<reference evidence="2 3" key="1">
    <citation type="submission" date="2019-10" db="EMBL/GenBank/DDBJ databases">
        <title>Draft Genome Sequence of Cytophagaceae sp. SJW1-29.</title>
        <authorList>
            <person name="Choi A."/>
        </authorList>
    </citation>
    <scope>NUCLEOTIDE SEQUENCE [LARGE SCALE GENOMIC DNA]</scope>
    <source>
        <strain evidence="2 3">SJW1-29</strain>
    </source>
</reference>
<evidence type="ECO:0000313" key="2">
    <source>
        <dbReference type="EMBL" id="MPR35655.1"/>
    </source>
</evidence>
<feature type="domain" description="DOT1" evidence="1">
    <location>
        <begin position="148"/>
        <end position="211"/>
    </location>
</feature>
<organism evidence="2 3">
    <name type="scientific">Salmonirosea aquatica</name>
    <dbReference type="NCBI Taxonomy" id="2654236"/>
    <lineage>
        <taxon>Bacteria</taxon>
        <taxon>Pseudomonadati</taxon>
        <taxon>Bacteroidota</taxon>
        <taxon>Cytophagia</taxon>
        <taxon>Cytophagales</taxon>
        <taxon>Spirosomataceae</taxon>
        <taxon>Salmonirosea</taxon>
    </lineage>
</organism>
<dbReference type="AlphaFoldDB" id="A0A7C9BLM0"/>
<dbReference type="Gene3D" id="3.40.50.150">
    <property type="entry name" value="Vaccinia Virus protein VP39"/>
    <property type="match status" value="1"/>
</dbReference>
<dbReference type="Proteomes" id="UP000479293">
    <property type="component" value="Unassembled WGS sequence"/>
</dbReference>
<dbReference type="SUPFAM" id="SSF53335">
    <property type="entry name" value="S-adenosyl-L-methionine-dependent methyltransferases"/>
    <property type="match status" value="1"/>
</dbReference>
<name>A0A7C9BLM0_9BACT</name>
<accession>A0A7C9BLM0</accession>
<evidence type="ECO:0000259" key="1">
    <source>
        <dbReference type="Pfam" id="PF08123"/>
    </source>
</evidence>
<proteinExistence type="predicted"/>
<dbReference type="RefSeq" id="WP_152762901.1">
    <property type="nucleotide sequence ID" value="NZ_WHLY01000002.1"/>
</dbReference>
<dbReference type="InterPro" id="IPR029063">
    <property type="entry name" value="SAM-dependent_MTases_sf"/>
</dbReference>
<dbReference type="GO" id="GO:0031151">
    <property type="term" value="F:histone H3K79 methyltransferase activity"/>
    <property type="evidence" value="ECO:0007669"/>
    <property type="project" value="InterPro"/>
</dbReference>
<dbReference type="InterPro" id="IPR025789">
    <property type="entry name" value="DOT1_dom"/>
</dbReference>
<dbReference type="EMBL" id="WHLY01000002">
    <property type="protein sequence ID" value="MPR35655.1"/>
    <property type="molecule type" value="Genomic_DNA"/>
</dbReference>
<evidence type="ECO:0000313" key="3">
    <source>
        <dbReference type="Proteomes" id="UP000479293"/>
    </source>
</evidence>
<sequence length="303" mass="33803">MMISDLQTDIEALQGNTALWNETNFEKRIEALDDLEFIIDRIEALLQLDSPPVELFPLKQCAQTIKSQLEAINVALFARLRAAIRSGRCQGVALLDLIKTYAGSGLISSQPTNSVVGYSNLDVFTNSFFFLEILPTATLKREPEMVFYQKTPTQIILELVAKANLTNQDVFYDLGSGLGHVCVLVNLLTGTTAKGIEIEPAYCSYATICASDLNLSNVVFICEDARIANYSDGTVFFLYTPFVGQILQEVLNKLQVISWDRPIRLFSYGPCTAYIAQQSWLTSTGQVNDYLYELGEFRSRPTN</sequence>
<dbReference type="Pfam" id="PF08123">
    <property type="entry name" value="DOT1"/>
    <property type="match status" value="1"/>
</dbReference>